<keyword evidence="2" id="KW-1185">Reference proteome</keyword>
<gene>
    <name evidence="1" type="ORF">BDR25DRAFT_358272</name>
</gene>
<comment type="caution">
    <text evidence="1">The sequence shown here is derived from an EMBL/GenBank/DDBJ whole genome shotgun (WGS) entry which is preliminary data.</text>
</comment>
<dbReference type="Proteomes" id="UP000799755">
    <property type="component" value="Unassembled WGS sequence"/>
</dbReference>
<proteinExistence type="predicted"/>
<reference evidence="1" key="1">
    <citation type="journal article" date="2020" name="Stud. Mycol.">
        <title>101 Dothideomycetes genomes: a test case for predicting lifestyles and emergence of pathogens.</title>
        <authorList>
            <person name="Haridas S."/>
            <person name="Albert R."/>
            <person name="Binder M."/>
            <person name="Bloem J."/>
            <person name="Labutti K."/>
            <person name="Salamov A."/>
            <person name="Andreopoulos B."/>
            <person name="Baker S."/>
            <person name="Barry K."/>
            <person name="Bills G."/>
            <person name="Bluhm B."/>
            <person name="Cannon C."/>
            <person name="Castanera R."/>
            <person name="Culley D."/>
            <person name="Daum C."/>
            <person name="Ezra D."/>
            <person name="Gonzalez J."/>
            <person name="Henrissat B."/>
            <person name="Kuo A."/>
            <person name="Liang C."/>
            <person name="Lipzen A."/>
            <person name="Lutzoni F."/>
            <person name="Magnuson J."/>
            <person name="Mondo S."/>
            <person name="Nolan M."/>
            <person name="Ohm R."/>
            <person name="Pangilinan J."/>
            <person name="Park H.-J."/>
            <person name="Ramirez L."/>
            <person name="Alfaro M."/>
            <person name="Sun H."/>
            <person name="Tritt A."/>
            <person name="Yoshinaga Y."/>
            <person name="Zwiers L.-H."/>
            <person name="Turgeon B."/>
            <person name="Goodwin S."/>
            <person name="Spatafora J."/>
            <person name="Crous P."/>
            <person name="Grigoriev I."/>
        </authorList>
    </citation>
    <scope>NUCLEOTIDE SEQUENCE</scope>
    <source>
        <strain evidence="1">ATCC 200398</strain>
    </source>
</reference>
<dbReference type="EMBL" id="MU003518">
    <property type="protein sequence ID" value="KAF2468019.1"/>
    <property type="molecule type" value="Genomic_DNA"/>
</dbReference>
<sequence>MSIPGLDLSKIPLLVNPNGSPPDFENGTSLSPLIYGVSIPLITISFLFVGMRMYTNFKMYSGLRVDDYFCALAWILTTVHGVVIMTYETARHAWDVPISAINAVWLKRAAVLCMIYGPAMWCAKTSIFAMYLRLFGNITWMRCCCWFGIIFFGFVYWSNIPVYAIYTFPHKGESWDFTFAERMQKGVQIPTIVTASFNVAGDVYCVMLPMPVVFGLNLGWRKKLGLALVFLAGVVGLVSNALALVYRIYMRQQRDADSTWYSSLALLTVYVSPTPFFTFSPSSRALTTPSLFPLIRLCLKPRPFYLRSKPSFPQRHQPSEPVLQRRGRKKCI</sequence>
<evidence type="ECO:0000313" key="2">
    <source>
        <dbReference type="Proteomes" id="UP000799755"/>
    </source>
</evidence>
<accession>A0ACB6QLX7</accession>
<organism evidence="1 2">
    <name type="scientific">Lindgomyces ingoldianus</name>
    <dbReference type="NCBI Taxonomy" id="673940"/>
    <lineage>
        <taxon>Eukaryota</taxon>
        <taxon>Fungi</taxon>
        <taxon>Dikarya</taxon>
        <taxon>Ascomycota</taxon>
        <taxon>Pezizomycotina</taxon>
        <taxon>Dothideomycetes</taxon>
        <taxon>Pleosporomycetidae</taxon>
        <taxon>Pleosporales</taxon>
        <taxon>Lindgomycetaceae</taxon>
        <taxon>Lindgomyces</taxon>
    </lineage>
</organism>
<protein>
    <submittedName>
        <fullName evidence="1">Uncharacterized protein</fullName>
    </submittedName>
</protein>
<name>A0ACB6QLX7_9PLEO</name>
<evidence type="ECO:0000313" key="1">
    <source>
        <dbReference type="EMBL" id="KAF2468019.1"/>
    </source>
</evidence>